<dbReference type="EMBL" id="BAAARV010000024">
    <property type="protein sequence ID" value="GAA2344893.1"/>
    <property type="molecule type" value="Genomic_DNA"/>
</dbReference>
<accession>A0ABP5T3N6</accession>
<protein>
    <recommendedName>
        <fullName evidence="3">Bacterial transcriptional activator domain-containing protein</fullName>
    </recommendedName>
</protein>
<reference evidence="2" key="1">
    <citation type="journal article" date="2019" name="Int. J. Syst. Evol. Microbiol.">
        <title>The Global Catalogue of Microorganisms (GCM) 10K type strain sequencing project: providing services to taxonomists for standard genome sequencing and annotation.</title>
        <authorList>
            <consortium name="The Broad Institute Genomics Platform"/>
            <consortium name="The Broad Institute Genome Sequencing Center for Infectious Disease"/>
            <person name="Wu L."/>
            <person name="Ma J."/>
        </authorList>
    </citation>
    <scope>NUCLEOTIDE SEQUENCE [LARGE SCALE GENOMIC DNA]</scope>
    <source>
        <strain evidence="2">JCM 3272</strain>
    </source>
</reference>
<evidence type="ECO:0000313" key="2">
    <source>
        <dbReference type="Proteomes" id="UP001501444"/>
    </source>
</evidence>
<keyword evidence="2" id="KW-1185">Reference proteome</keyword>
<name>A0ABP5T3N6_9ACTN</name>
<comment type="caution">
    <text evidence="1">The sequence shown here is derived from an EMBL/GenBank/DDBJ whole genome shotgun (WGS) entry which is preliminary data.</text>
</comment>
<dbReference type="InterPro" id="IPR011990">
    <property type="entry name" value="TPR-like_helical_dom_sf"/>
</dbReference>
<dbReference type="Proteomes" id="UP001501444">
    <property type="component" value="Unassembled WGS sequence"/>
</dbReference>
<proteinExistence type="predicted"/>
<evidence type="ECO:0000313" key="1">
    <source>
        <dbReference type="EMBL" id="GAA2344893.1"/>
    </source>
</evidence>
<evidence type="ECO:0008006" key="3">
    <source>
        <dbReference type="Google" id="ProtNLM"/>
    </source>
</evidence>
<gene>
    <name evidence="1" type="ORF">GCM10010170_030690</name>
</gene>
<sequence>MIERATVKNLVTGARVQLRLEQDRVRALELVTAADAMLADIDADAQARADMYASVSALWLDLGDERRSEQRIVQAIEAEAQVTPARHVILGTRRLFYAKLLHAQRRFADAARHASEGLAIYAQGVEPDSPELARLKVHFAPILQDAPERSSVAGALRAMGERLCAVATGSEAEIRGALGIPTTPPPLGASECLVTAGELSRASLELRFTAGTLTRRELDETFGPAHVLPRTGPFASHTLGYALRVPGTPARISLYALFATTPGPGTSAKSILLRIDPA</sequence>
<dbReference type="Gene3D" id="1.25.40.10">
    <property type="entry name" value="Tetratricopeptide repeat domain"/>
    <property type="match status" value="1"/>
</dbReference>
<organism evidence="1 2">
    <name type="scientific">Dactylosporangium salmoneum</name>
    <dbReference type="NCBI Taxonomy" id="53361"/>
    <lineage>
        <taxon>Bacteria</taxon>
        <taxon>Bacillati</taxon>
        <taxon>Actinomycetota</taxon>
        <taxon>Actinomycetes</taxon>
        <taxon>Micromonosporales</taxon>
        <taxon>Micromonosporaceae</taxon>
        <taxon>Dactylosporangium</taxon>
    </lineage>
</organism>